<feature type="compositionally biased region" description="Low complexity" evidence="2">
    <location>
        <begin position="136"/>
        <end position="155"/>
    </location>
</feature>
<name>W5NH69_LEPOC</name>
<dbReference type="Ensembl" id="ENSLOCT00000020011.1">
    <property type="protein sequence ID" value="ENSLOCP00000019978.1"/>
    <property type="gene ID" value="ENSLOCG00000016208.1"/>
</dbReference>
<dbReference type="InParanoid" id="W5NH69"/>
<dbReference type="OMA" id="KEENQKX"/>
<reference evidence="3" key="2">
    <citation type="submission" date="2025-08" db="UniProtKB">
        <authorList>
            <consortium name="Ensembl"/>
        </authorList>
    </citation>
    <scope>IDENTIFICATION</scope>
</reference>
<feature type="compositionally biased region" description="Acidic residues" evidence="2">
    <location>
        <begin position="890"/>
        <end position="901"/>
    </location>
</feature>
<feature type="compositionally biased region" description="Basic residues" evidence="2">
    <location>
        <begin position="103"/>
        <end position="135"/>
    </location>
</feature>
<dbReference type="HOGENOM" id="CLU_014485_0_0_1"/>
<feature type="region of interest" description="Disordered" evidence="2">
    <location>
        <begin position="869"/>
        <end position="913"/>
    </location>
</feature>
<dbReference type="GO" id="GO:0003677">
    <property type="term" value="F:DNA binding"/>
    <property type="evidence" value="ECO:0000318"/>
    <property type="project" value="GO_Central"/>
</dbReference>
<feature type="region of interest" description="Disordered" evidence="2">
    <location>
        <begin position="664"/>
        <end position="832"/>
    </location>
</feature>
<feature type="region of interest" description="Disordered" evidence="2">
    <location>
        <begin position="1"/>
        <end position="57"/>
    </location>
</feature>
<comment type="similarity">
    <text evidence="1">Belongs to the BCLAF1/THRAP3 family.</text>
</comment>
<dbReference type="Bgee" id="ENSLOCG00000016208">
    <property type="expression patterns" value="Expressed in testis and 13 other cell types or tissues"/>
</dbReference>
<feature type="compositionally biased region" description="Basic and acidic residues" evidence="2">
    <location>
        <begin position="664"/>
        <end position="745"/>
    </location>
</feature>
<reference evidence="3" key="3">
    <citation type="submission" date="2025-09" db="UniProtKB">
        <authorList>
            <consortium name="Ensembl"/>
        </authorList>
    </citation>
    <scope>IDENTIFICATION</scope>
</reference>
<feature type="compositionally biased region" description="Basic and acidic residues" evidence="2">
    <location>
        <begin position="163"/>
        <end position="193"/>
    </location>
</feature>
<dbReference type="PANTHER" id="PTHR15268:SF4">
    <property type="entry name" value="BCL-2-ASSOCIATED TRANSCRIPTION FACTOR 1"/>
    <property type="match status" value="1"/>
</dbReference>
<dbReference type="InterPro" id="IPR029199">
    <property type="entry name" value="THRAP3_BCLAF1"/>
</dbReference>
<feature type="compositionally biased region" description="Basic and acidic residues" evidence="2">
    <location>
        <begin position="329"/>
        <end position="364"/>
    </location>
</feature>
<feature type="compositionally biased region" description="Basic residues" evidence="2">
    <location>
        <begin position="21"/>
        <end position="46"/>
    </location>
</feature>
<sequence>MVRSNSRSHTSRSRSGSHSSSRSRSRSRSRKKRYSSRSRTRSYSRSRSRERERIYPRDYRRDYRMNRGMRRPYGFRGRGRGFYQGGGRFHHRGGFRPNWQNRRYSRSPRRVRSRSRSPKRRSTSQRSRSKSHHSARSSASRRSSSSRSSSLYSRSPAPAKSRGSQDKASKKSEGGKEEGSGRQLEEEKGDGKAEQPAIATSAKSDLKRTPAVITESWIGISAYNDTSPHRSPSPIPTPPSQSSSRSDTAAHQVASKISPPSLPALRLHSLQHSPDDPLGHYSPSHDSPPYQTSPRRSPAKAFSTVQSSRGFFPNSDEQDLPKVGKYLKRYTEEDGGRAYLHERGNGRDKEHQKDRLQEKGRGEGDWGDQGGIDPGVKKESEKVPFLGDSPDPEEDESQAYRQPYQFKVTTQAEQVKNYPVESRWNVESQEEGSKYKIKTSKGERDYERFGEDRMFKFKNPGYMLDRLNKDKYGEEGKGTDKYDERITIKRETVSPQQAKAERFRELFDQSPLLQKTLDMREKAALRDESPPRVKIVPGEASRPEVKVKIASLAYDDPSPGTSLTSDRSLASALVHSTKREQGFRSIFDHIKRPQAYKNSAESFIQHIVSLVHHVKEHYFKSTGMSLHERFTAYQKAAEGHEVRQKSPEIHRRIDISPSAFRKDRILKEDSHKGEKKSRCDAADLRHDIDRRRKERSRDRDDSRGSREPSPSRKLDKLGKEFKDYKDYKSYKDDSKHKSKERERSRSSSSSSLSREDNKDSRKERDEEYKSHHEQKDYVGYQGGNRARGTFQFRIRGSRGRGRGVFSGPNPGPSVPNIPFQKRPKEEEWDPEYTPKSKKYFLHDDRDDGVDYWAKRGRGRGIFQRGRGRFSFKKSSSSPKWTHDKYQCEGNVEDDDDDVENDEERKDKRKDEKV</sequence>
<feature type="region of interest" description="Disordered" evidence="2">
    <location>
        <begin position="84"/>
        <end position="404"/>
    </location>
</feature>
<feature type="compositionally biased region" description="Basic and acidic residues" evidence="2">
    <location>
        <begin position="753"/>
        <end position="776"/>
    </location>
</feature>
<accession>W5NH69</accession>
<dbReference type="GO" id="GO:0016592">
    <property type="term" value="C:mediator complex"/>
    <property type="evidence" value="ECO:0000318"/>
    <property type="project" value="GO_Central"/>
</dbReference>
<proteinExistence type="inferred from homology"/>
<dbReference type="AlphaFoldDB" id="W5NH69"/>
<organism evidence="3 4">
    <name type="scientific">Lepisosteus oculatus</name>
    <name type="common">Spotted gar</name>
    <dbReference type="NCBI Taxonomy" id="7918"/>
    <lineage>
        <taxon>Eukaryota</taxon>
        <taxon>Metazoa</taxon>
        <taxon>Chordata</taxon>
        <taxon>Craniata</taxon>
        <taxon>Vertebrata</taxon>
        <taxon>Euteleostomi</taxon>
        <taxon>Actinopterygii</taxon>
        <taxon>Neopterygii</taxon>
        <taxon>Holostei</taxon>
        <taxon>Semionotiformes</taxon>
        <taxon>Lepisosteidae</taxon>
        <taxon>Lepisosteus</taxon>
    </lineage>
</organism>
<evidence type="ECO:0000313" key="3">
    <source>
        <dbReference type="Ensembl" id="ENSLOCP00000019978.1"/>
    </source>
</evidence>
<dbReference type="GO" id="GO:0045944">
    <property type="term" value="P:positive regulation of transcription by RNA polymerase II"/>
    <property type="evidence" value="ECO:0000318"/>
    <property type="project" value="GO_Central"/>
</dbReference>
<dbReference type="PANTHER" id="PTHR15268">
    <property type="entry name" value="THRAP3/BCLAF1"/>
    <property type="match status" value="1"/>
</dbReference>
<dbReference type="EMBL" id="AHAT01015799">
    <property type="status" value="NOT_ANNOTATED_CDS"/>
    <property type="molecule type" value="Genomic_DNA"/>
</dbReference>
<dbReference type="GeneTree" id="ENSGT00950000183163"/>
<keyword evidence="4" id="KW-1185">Reference proteome</keyword>
<reference evidence="4" key="1">
    <citation type="submission" date="2011-12" db="EMBL/GenBank/DDBJ databases">
        <title>The Draft Genome of Lepisosteus oculatus.</title>
        <authorList>
            <consortium name="The Broad Institute Genome Assembly &amp; Analysis Group"/>
            <consortium name="Computational R&amp;D Group"/>
            <consortium name="and Sequencing Platform"/>
            <person name="Di Palma F."/>
            <person name="Alfoldi J."/>
            <person name="Johnson J."/>
            <person name="Berlin A."/>
            <person name="Gnerre S."/>
            <person name="Jaffe D."/>
            <person name="MacCallum I."/>
            <person name="Young S."/>
            <person name="Walker B.J."/>
            <person name="Lander E.S."/>
            <person name="Lindblad-Toh K."/>
        </authorList>
    </citation>
    <scope>NUCLEOTIDE SEQUENCE [LARGE SCALE GENOMIC DNA]</scope>
</reference>
<dbReference type="eggNOG" id="ENOG502QZG7">
    <property type="taxonomic scope" value="Eukaryota"/>
</dbReference>
<evidence type="ECO:0000256" key="1">
    <source>
        <dbReference type="ARBA" id="ARBA00006481"/>
    </source>
</evidence>
<feature type="compositionally biased region" description="Low complexity" evidence="2">
    <location>
        <begin position="1"/>
        <end position="20"/>
    </location>
</feature>
<dbReference type="Pfam" id="PF15440">
    <property type="entry name" value="THRAP3_BCLAF1"/>
    <property type="match status" value="1"/>
</dbReference>
<feature type="compositionally biased region" description="Basic and acidic residues" evidence="2">
    <location>
        <begin position="47"/>
        <end position="57"/>
    </location>
</feature>
<dbReference type="GO" id="GO:0003712">
    <property type="term" value="F:transcription coregulator activity"/>
    <property type="evidence" value="ECO:0000318"/>
    <property type="project" value="GO_Central"/>
</dbReference>
<protein>
    <submittedName>
        <fullName evidence="3">BCL2 associated transcription factor 1</fullName>
    </submittedName>
</protein>
<dbReference type="Proteomes" id="UP000018468">
    <property type="component" value="Linkage group LG1"/>
</dbReference>
<feature type="compositionally biased region" description="Basic and acidic residues" evidence="2">
    <location>
        <begin position="902"/>
        <end position="913"/>
    </location>
</feature>
<evidence type="ECO:0000256" key="2">
    <source>
        <dbReference type="SAM" id="MobiDB-lite"/>
    </source>
</evidence>
<evidence type="ECO:0000313" key="4">
    <source>
        <dbReference type="Proteomes" id="UP000018468"/>
    </source>
</evidence>
<dbReference type="STRING" id="7918.ENSLOCP00000019978"/>